<dbReference type="GO" id="GO:0140588">
    <property type="term" value="P:chromatin looping"/>
    <property type="evidence" value="ECO:0007669"/>
    <property type="project" value="InterPro"/>
</dbReference>
<feature type="region of interest" description="Disordered" evidence="7">
    <location>
        <begin position="77"/>
        <end position="107"/>
    </location>
</feature>
<dbReference type="SUPFAM" id="SSF81995">
    <property type="entry name" value="beta-sandwich domain of Sec23/24"/>
    <property type="match status" value="1"/>
</dbReference>
<reference evidence="9" key="1">
    <citation type="journal article" date="2023" name="Genome Biol. Evol.">
        <title>First Whole Genome Sequence and Flow Cytometry Genome Size Data for the Lichen-Forming Fungus Ramalina farinacea (Ascomycota).</title>
        <authorList>
            <person name="Llewellyn T."/>
            <person name="Mian S."/>
            <person name="Hill R."/>
            <person name="Leitch I.J."/>
            <person name="Gaya E."/>
        </authorList>
    </citation>
    <scope>NUCLEOTIDE SEQUENCE</scope>
    <source>
        <strain evidence="9">LIQ254RAFAR</strain>
    </source>
</reference>
<dbReference type="InterPro" id="IPR011989">
    <property type="entry name" value="ARM-like"/>
</dbReference>
<dbReference type="InterPro" id="IPR024986">
    <property type="entry name" value="Nipped-B_C"/>
</dbReference>
<organism evidence="9 10">
    <name type="scientific">Ramalina farinacea</name>
    <dbReference type="NCBI Taxonomy" id="258253"/>
    <lineage>
        <taxon>Eukaryota</taxon>
        <taxon>Fungi</taxon>
        <taxon>Dikarya</taxon>
        <taxon>Ascomycota</taxon>
        <taxon>Pezizomycotina</taxon>
        <taxon>Lecanoromycetes</taxon>
        <taxon>OSLEUM clade</taxon>
        <taxon>Lecanoromycetidae</taxon>
        <taxon>Lecanorales</taxon>
        <taxon>Lecanorineae</taxon>
        <taxon>Ramalinaceae</taxon>
        <taxon>Ramalina</taxon>
    </lineage>
</organism>
<dbReference type="Gene3D" id="1.25.10.10">
    <property type="entry name" value="Leucine-rich Repeat Variant"/>
    <property type="match status" value="1"/>
</dbReference>
<keyword evidence="10" id="KW-1185">Reference proteome</keyword>
<evidence type="ECO:0000256" key="2">
    <source>
        <dbReference type="ARBA" id="ARBA00009252"/>
    </source>
</evidence>
<evidence type="ECO:0000259" key="8">
    <source>
        <dbReference type="Pfam" id="PF12830"/>
    </source>
</evidence>
<feature type="region of interest" description="Disordered" evidence="7">
    <location>
        <begin position="1420"/>
        <end position="1448"/>
    </location>
</feature>
<evidence type="ECO:0000256" key="7">
    <source>
        <dbReference type="SAM" id="MobiDB-lite"/>
    </source>
</evidence>
<feature type="compositionally biased region" description="Polar residues" evidence="7">
    <location>
        <begin position="171"/>
        <end position="223"/>
    </location>
</feature>
<feature type="compositionally biased region" description="Basic and acidic residues" evidence="7">
    <location>
        <begin position="1739"/>
        <end position="1754"/>
    </location>
</feature>
<dbReference type="CDD" id="cd23958">
    <property type="entry name" value="SCC2"/>
    <property type="match status" value="1"/>
</dbReference>
<evidence type="ECO:0000313" key="9">
    <source>
        <dbReference type="EMBL" id="MDI1486273.1"/>
    </source>
</evidence>
<dbReference type="Pfam" id="PF12765">
    <property type="entry name" value="Cohesin_HEAT"/>
    <property type="match status" value="1"/>
</dbReference>
<feature type="region of interest" description="Disordered" evidence="7">
    <location>
        <begin position="652"/>
        <end position="702"/>
    </location>
</feature>
<feature type="compositionally biased region" description="Basic residues" evidence="7">
    <location>
        <begin position="1848"/>
        <end position="1863"/>
    </location>
</feature>
<accession>A0AA43TS51</accession>
<feature type="compositionally biased region" description="Acidic residues" evidence="7">
    <location>
        <begin position="673"/>
        <end position="697"/>
    </location>
</feature>
<dbReference type="GO" id="GO:0061775">
    <property type="term" value="F:cohesin loader activity"/>
    <property type="evidence" value="ECO:0007669"/>
    <property type="project" value="InterPro"/>
</dbReference>
<sequence length="1877" mass="207541">MIDVDQALQFTPFSSIVPFDPDIVPMPNGFASGSTSLFTSPAEQQAARQQLDHLNQERIKDSGQRSIGHQAEAELKQLKFKAPPKTHPTPSRRDASGDGSANKSSRKKLSPLAEAMLHHVHLDQRYPTPISPKKAFSNQQGTVSQTASRKSLAPHNGTQPALPQVVIPSKYSPQNVQNGQHQSSQQPAYPTPQTSYTAHQHSPVTPSQVAQRNQASFTSNQSVPMGVSPMASPSGTRMVAKAVQVPVSVAEKPINGHRTPDQQKPIPQRLYTEEKATTPLRSAIQPMVIIPPSSVESRKSDFVTYDLPAESSISRKRKRGFGSETVILPPETRDQKAAIDGLLHQFSDLLEEIFEADNQSQSNSRYFVTTTADDREVDTLAIDVHVKLDLSLQKIISYGRLSDVAVDDLRRLQSLSEGALASTEAQDLYYSSDWSSDEVEAWIQRLDGVDLGLRSARTILRTMIGGREEKQLYSEELLLSISSMVQKIADCCIIPLVEARASSSSEGVLEQLSTHKKRLSHVLHESNKVLSMLCKLLAREEMAETIITPIEFFAVRLMFVENASTEKESLLGTQRYETLRRTAMDMIAIVFSRYSAQRVFLFDEILTSLQRLPTGRQAARQYRLSDGRAIQLVTALIMQLVQTSAAVAKSAKKNSKSSKALGDGENAKSSEVPTDDEEDDDDASEESDQADDTDDGTSESLRRLRRESTALCDAAAKSAQHAVGYLMQRAQTASKSGDQPHRQLLDIFVEDLLMVLGFPEWPGAELLLRAVCARAIQTFENPKSLAPAKNMALELLGTMGSTISDLVASTRHAVKGLENQTSEYNGHVRQLFEDYADGSLDPSELLMWDGPYHAVVESFEKASPDDLQLVSAQAYFLAQWSKSVSTSAMKITPEVEKLASRLHTMLSSNDWVVSDTLSSITENQSRISYALSVLNMGFCRRFDYMLRILLDSVTSEQTTVRSRGLKSVTQMLEKDPSILDRARNVKNIILRCAADPSPMVRDAALTLIGKCITLKPNLESEFLPHILRLGNDSAIGVRKRAMKLLKDIYLRNPSQEMKATIGENLLQRANDPDNSILDLARQTLEDIWLAPFWTFSDLSQPGAKVEMSLRSQVLLIVRTVCQSANASLVLVSLLKDLLSSTSKNAGADAKVCKSFVATAFEMMIDSDSVPDAPEQSQVLETLTVFAKANPRLFGSDQLQILQPYISSVNTIEDLDIFRPAVVIFRCVLPVLSSVEHKMLETIHDTLISRVSKLSKKELGEVAECLWTINDTIDKVQSLIRVLASVLKGLHDLEKADFNDAREKANMLRAKKFMTIAGYFEKHCDFDKHSTSFKPLIPWFQGGSIVGFTVQSLLPFTHSKQPLTLQSAAFHSIGLICQSWPFQFTTPAVSKTFASTLQHGDPDLQQIVLSNFRDFFANAEHQASPKTEEKSQGNNPTAPKLGGSMTANERDSASALITQHFIKDILGIALASQDGSALTATEVIASINRQGLAHPKESGPALVALGTSTQPEIAQVAFQEHRLLHQQHESMFEREYMRAIHEAFIYQRNVVKDPVGFTGQPVAAKLNGMWEIIKTSKAKYQKKFLSSYCSKIDFDPSKMDTSGDPPITLQFSRFLTENMAFFDFTRLDELLHAIACMERIVADTGSNIAHSISTEVFHLTVQADASKIENNHDQMATENATNGESVDIGPQQSQMSNAEVRQPVDQARLKQLTTAAVILSSLWEARTYLRRLYGQSANQQRRENGKGRPPTKDLSKAPTRVQGVSGERLISSIAEKVASLSTHEGMMKQCEEFIELLSVDSEVKVNADSDDERLETPGLDEAEEKDTPMSGASRGLKRKNSISTNGTPSKRRGRPPMTKRKSSRKSVDKDGDSDGDWD</sequence>
<protein>
    <recommendedName>
        <fullName evidence="6">Sister chromatid cohesion protein</fullName>
    </recommendedName>
</protein>
<comment type="similarity">
    <text evidence="2 6">Belongs to the SCC2/Nipped-B family.</text>
</comment>
<dbReference type="GO" id="GO:1990414">
    <property type="term" value="P:replication-born double-strand break repair via sister chromatid exchange"/>
    <property type="evidence" value="ECO:0007669"/>
    <property type="project" value="TreeGrafter"/>
</dbReference>
<gene>
    <name evidence="9" type="primary">SCC2</name>
    <name evidence="9" type="ORF">OHK93_005499</name>
</gene>
<keyword evidence="5 6" id="KW-0131">Cell cycle</keyword>
<dbReference type="SUPFAM" id="SSF48371">
    <property type="entry name" value="ARM repeat"/>
    <property type="match status" value="1"/>
</dbReference>
<evidence type="ECO:0000256" key="3">
    <source>
        <dbReference type="ARBA" id="ARBA00022737"/>
    </source>
</evidence>
<dbReference type="Proteomes" id="UP001161017">
    <property type="component" value="Unassembled WGS sequence"/>
</dbReference>
<comment type="caution">
    <text evidence="9">The sequence shown here is derived from an EMBL/GenBank/DDBJ whole genome shotgun (WGS) entry which is preliminary data.</text>
</comment>
<feature type="region of interest" description="Disordered" evidence="7">
    <location>
        <begin position="1735"/>
        <end position="1766"/>
    </location>
</feature>
<evidence type="ECO:0000256" key="4">
    <source>
        <dbReference type="ARBA" id="ARBA00023242"/>
    </source>
</evidence>
<dbReference type="EMBL" id="JAPUFD010000003">
    <property type="protein sequence ID" value="MDI1486273.1"/>
    <property type="molecule type" value="Genomic_DNA"/>
</dbReference>
<feature type="region of interest" description="Disordered" evidence="7">
    <location>
        <begin position="1806"/>
        <end position="1877"/>
    </location>
</feature>
<dbReference type="GO" id="GO:0003682">
    <property type="term" value="F:chromatin binding"/>
    <property type="evidence" value="ECO:0007669"/>
    <property type="project" value="TreeGrafter"/>
</dbReference>
<feature type="compositionally biased region" description="Polar residues" evidence="7">
    <location>
        <begin position="136"/>
        <end position="149"/>
    </location>
</feature>
<dbReference type="GO" id="GO:0034087">
    <property type="term" value="P:establishment of mitotic sister chromatid cohesion"/>
    <property type="evidence" value="ECO:0007669"/>
    <property type="project" value="TreeGrafter"/>
</dbReference>
<dbReference type="InterPro" id="IPR026003">
    <property type="entry name" value="Cohesin_HEAT"/>
</dbReference>
<dbReference type="GO" id="GO:0010468">
    <property type="term" value="P:regulation of gene expression"/>
    <property type="evidence" value="ECO:0007669"/>
    <property type="project" value="InterPro"/>
</dbReference>
<evidence type="ECO:0000256" key="1">
    <source>
        <dbReference type="ARBA" id="ARBA00004123"/>
    </source>
</evidence>
<keyword evidence="3 6" id="KW-0677">Repeat</keyword>
<proteinExistence type="inferred from homology"/>
<dbReference type="PANTHER" id="PTHR21704">
    <property type="entry name" value="NIPPED-B-LIKE PROTEIN DELANGIN SCC2-RELATED"/>
    <property type="match status" value="1"/>
</dbReference>
<comment type="subcellular location">
    <subcellularLocation>
        <location evidence="1 6">Nucleus</location>
    </subcellularLocation>
</comment>
<keyword evidence="4 6" id="KW-0539">Nucleus</keyword>
<name>A0AA43TS51_9LECA</name>
<dbReference type="Pfam" id="PF12830">
    <property type="entry name" value="Nipped-B_C"/>
    <property type="match status" value="1"/>
</dbReference>
<evidence type="ECO:0000256" key="6">
    <source>
        <dbReference type="RuleBase" id="RU364107"/>
    </source>
</evidence>
<dbReference type="InterPro" id="IPR033031">
    <property type="entry name" value="Scc2/Nipped-B"/>
</dbReference>
<feature type="domain" description="Sister chromatid cohesion C-terminal" evidence="8">
    <location>
        <begin position="1455"/>
        <end position="1639"/>
    </location>
</feature>
<feature type="region of interest" description="Disordered" evidence="7">
    <location>
        <begin position="250"/>
        <end position="269"/>
    </location>
</feature>
<dbReference type="GO" id="GO:0090694">
    <property type="term" value="C:Scc2-Scc4 cohesin loading complex"/>
    <property type="evidence" value="ECO:0007669"/>
    <property type="project" value="TreeGrafter"/>
</dbReference>
<evidence type="ECO:0000313" key="10">
    <source>
        <dbReference type="Proteomes" id="UP001161017"/>
    </source>
</evidence>
<feature type="compositionally biased region" description="Acidic residues" evidence="7">
    <location>
        <begin position="1807"/>
        <end position="1823"/>
    </location>
</feature>
<evidence type="ECO:0000256" key="5">
    <source>
        <dbReference type="ARBA" id="ARBA00023306"/>
    </source>
</evidence>
<dbReference type="GO" id="GO:0071169">
    <property type="term" value="P:establishment of protein localization to chromatin"/>
    <property type="evidence" value="ECO:0007669"/>
    <property type="project" value="TreeGrafter"/>
</dbReference>
<dbReference type="PANTHER" id="PTHR21704:SF18">
    <property type="entry name" value="NIPPED-B-LIKE PROTEIN"/>
    <property type="match status" value="1"/>
</dbReference>
<feature type="region of interest" description="Disordered" evidence="7">
    <location>
        <begin position="126"/>
        <end position="238"/>
    </location>
</feature>
<dbReference type="InterPro" id="IPR016024">
    <property type="entry name" value="ARM-type_fold"/>
</dbReference>